<evidence type="ECO:0000256" key="3">
    <source>
        <dbReference type="ARBA" id="ARBA00022679"/>
    </source>
</evidence>
<evidence type="ECO:0000256" key="2">
    <source>
        <dbReference type="ARBA" id="ARBA00008467"/>
    </source>
</evidence>
<dbReference type="Proteomes" id="UP000294664">
    <property type="component" value="Unassembled WGS sequence"/>
</dbReference>
<evidence type="ECO:0000259" key="5">
    <source>
        <dbReference type="PROSITE" id="PS52004"/>
    </source>
</evidence>
<dbReference type="AlphaFoldDB" id="A0A4R3LU73"/>
<dbReference type="InterPro" id="IPR016039">
    <property type="entry name" value="Thiolase-like"/>
</dbReference>
<reference evidence="6 7" key="1">
    <citation type="submission" date="2019-03" db="EMBL/GenBank/DDBJ databases">
        <title>Genomic Encyclopedia of Type Strains, Phase IV (KMG-IV): sequencing the most valuable type-strain genomes for metagenomic binning, comparative biology and taxonomic classification.</title>
        <authorList>
            <person name="Goeker M."/>
        </authorList>
    </citation>
    <scope>NUCLEOTIDE SEQUENCE [LARGE SCALE GENOMIC DNA]</scope>
    <source>
        <strain evidence="6 7">DSM 9035</strain>
    </source>
</reference>
<comment type="caution">
    <text evidence="6">The sequence shown here is derived from an EMBL/GenBank/DDBJ whole genome shotgun (WGS) entry which is preliminary data.</text>
</comment>
<name>A0A4R3LU73_9HYPH</name>
<proteinExistence type="inferred from homology"/>
<evidence type="ECO:0000313" key="6">
    <source>
        <dbReference type="EMBL" id="TCT04021.1"/>
    </source>
</evidence>
<dbReference type="SMART" id="SM00825">
    <property type="entry name" value="PKS_KS"/>
    <property type="match status" value="1"/>
</dbReference>
<gene>
    <name evidence="6" type="ORF">EDC64_108187</name>
</gene>
<sequence>MRRACAVTGRGAVSALGQSASAFVRAVLSGEAAIAPLEHRPAGLRLTAGAPIRGFVASDHFSERDMSQIDRFTQFAAVAAREAWREAGLAGQIEDPSRIGVFVGTANGGIDALEHNFARILVEKVSPRPLTVPQVMSNAPAVRIAADIGACGPVFGLASACASGAHAILVGATFLRAGLIDIAVVGGTDSCFSEGVLRAWDALRAVSTTTCRPFSAGRDGMVLGEGAGILVLERPERALRRGARIRGLLRGGGMATRASGLLASDAGGMADAMRLALADADLSPEAVGYVNAHGTGTESNDLAEATAIRAVFGSHAVPVSSTKSMIGHALGAAGALEAIATIAALEQGTLPPTLNFLAMDPAIGFDPISGGPRRTAVETALSNSFAFGGANVCLAFSRHVG</sequence>
<dbReference type="EMBL" id="SMAI01000008">
    <property type="protein sequence ID" value="TCT04021.1"/>
    <property type="molecule type" value="Genomic_DNA"/>
</dbReference>
<protein>
    <submittedName>
        <fullName evidence="6">Nodulation protein E</fullName>
    </submittedName>
</protein>
<comment type="pathway">
    <text evidence="1">Lipid metabolism; fatty acid biosynthesis.</text>
</comment>
<dbReference type="PANTHER" id="PTHR11712:SF336">
    <property type="entry name" value="3-OXOACYL-[ACYL-CARRIER-PROTEIN] SYNTHASE, MITOCHONDRIAL"/>
    <property type="match status" value="1"/>
</dbReference>
<keyword evidence="3 4" id="KW-0808">Transferase</keyword>
<dbReference type="PANTHER" id="PTHR11712">
    <property type="entry name" value="POLYKETIDE SYNTHASE-RELATED"/>
    <property type="match status" value="1"/>
</dbReference>
<evidence type="ECO:0000256" key="1">
    <source>
        <dbReference type="ARBA" id="ARBA00005194"/>
    </source>
</evidence>
<evidence type="ECO:0000256" key="4">
    <source>
        <dbReference type="RuleBase" id="RU003694"/>
    </source>
</evidence>
<dbReference type="InterPro" id="IPR018201">
    <property type="entry name" value="Ketoacyl_synth_AS"/>
</dbReference>
<accession>A0A4R3LU73</accession>
<organism evidence="6 7">
    <name type="scientific">Aquabacter spiritensis</name>
    <dbReference type="NCBI Taxonomy" id="933073"/>
    <lineage>
        <taxon>Bacteria</taxon>
        <taxon>Pseudomonadati</taxon>
        <taxon>Pseudomonadota</taxon>
        <taxon>Alphaproteobacteria</taxon>
        <taxon>Hyphomicrobiales</taxon>
        <taxon>Xanthobacteraceae</taxon>
        <taxon>Aquabacter</taxon>
    </lineage>
</organism>
<dbReference type="Gene3D" id="3.40.47.10">
    <property type="match status" value="2"/>
</dbReference>
<dbReference type="GO" id="GO:0004315">
    <property type="term" value="F:3-oxoacyl-[acyl-carrier-protein] synthase activity"/>
    <property type="evidence" value="ECO:0007669"/>
    <property type="project" value="InterPro"/>
</dbReference>
<dbReference type="PROSITE" id="PS00606">
    <property type="entry name" value="KS3_1"/>
    <property type="match status" value="1"/>
</dbReference>
<dbReference type="InterPro" id="IPR000794">
    <property type="entry name" value="Beta-ketoacyl_synthase"/>
</dbReference>
<dbReference type="Pfam" id="PF00109">
    <property type="entry name" value="ketoacyl-synt"/>
    <property type="match status" value="1"/>
</dbReference>
<dbReference type="GO" id="GO:0006633">
    <property type="term" value="P:fatty acid biosynthetic process"/>
    <property type="evidence" value="ECO:0007669"/>
    <property type="project" value="InterPro"/>
</dbReference>
<dbReference type="PROSITE" id="PS52004">
    <property type="entry name" value="KS3_2"/>
    <property type="match status" value="1"/>
</dbReference>
<dbReference type="InterPro" id="IPR020841">
    <property type="entry name" value="PKS_Beta-ketoAc_synthase_dom"/>
</dbReference>
<dbReference type="InterPro" id="IPR014030">
    <property type="entry name" value="Ketoacyl_synth_N"/>
</dbReference>
<dbReference type="CDD" id="cd00834">
    <property type="entry name" value="KAS_I_II"/>
    <property type="match status" value="1"/>
</dbReference>
<evidence type="ECO:0000313" key="7">
    <source>
        <dbReference type="Proteomes" id="UP000294664"/>
    </source>
</evidence>
<keyword evidence="7" id="KW-1185">Reference proteome</keyword>
<dbReference type="SUPFAM" id="SSF53901">
    <property type="entry name" value="Thiolase-like"/>
    <property type="match status" value="2"/>
</dbReference>
<dbReference type="InterPro" id="IPR014031">
    <property type="entry name" value="Ketoacyl_synth_C"/>
</dbReference>
<feature type="domain" description="Ketosynthase family 3 (KS3)" evidence="5">
    <location>
        <begin position="2"/>
        <end position="398"/>
    </location>
</feature>
<dbReference type="Pfam" id="PF02801">
    <property type="entry name" value="Ketoacyl-synt_C"/>
    <property type="match status" value="1"/>
</dbReference>
<comment type="similarity">
    <text evidence="2 4">Belongs to the thiolase-like superfamily. Beta-ketoacyl-ACP synthases family.</text>
</comment>